<dbReference type="GO" id="GO:0046464">
    <property type="term" value="P:acylglycerol catabolic process"/>
    <property type="evidence" value="ECO:0007669"/>
    <property type="project" value="TreeGrafter"/>
</dbReference>
<keyword evidence="3" id="KW-0378">Hydrolase</keyword>
<feature type="domain" description="AB hydrolase-1" evidence="2">
    <location>
        <begin position="56"/>
        <end position="165"/>
    </location>
</feature>
<gene>
    <name evidence="3" type="ORF">SBA5_450066</name>
</gene>
<dbReference type="Pfam" id="PF00561">
    <property type="entry name" value="Abhydrolase_1"/>
    <property type="match status" value="1"/>
</dbReference>
<name>A0A2N9LMF0_9BACT</name>
<dbReference type="GO" id="GO:0047372">
    <property type="term" value="F:monoacylglycerol lipase activity"/>
    <property type="evidence" value="ECO:0007669"/>
    <property type="project" value="TreeGrafter"/>
</dbReference>
<evidence type="ECO:0000313" key="4">
    <source>
        <dbReference type="Proteomes" id="UP000239735"/>
    </source>
</evidence>
<feature type="transmembrane region" description="Helical" evidence="1">
    <location>
        <begin position="6"/>
        <end position="24"/>
    </location>
</feature>
<dbReference type="GO" id="GO:0016020">
    <property type="term" value="C:membrane"/>
    <property type="evidence" value="ECO:0007669"/>
    <property type="project" value="TreeGrafter"/>
</dbReference>
<dbReference type="AlphaFoldDB" id="A0A2N9LMF0"/>
<dbReference type="EMBL" id="OKRB01000103">
    <property type="protein sequence ID" value="SPE24417.1"/>
    <property type="molecule type" value="Genomic_DNA"/>
</dbReference>
<dbReference type="InterPro" id="IPR050266">
    <property type="entry name" value="AB_hydrolase_sf"/>
</dbReference>
<dbReference type="InterPro" id="IPR000073">
    <property type="entry name" value="AB_hydrolase_1"/>
</dbReference>
<keyword evidence="1" id="KW-0472">Membrane</keyword>
<dbReference type="InterPro" id="IPR029058">
    <property type="entry name" value="AB_hydrolase_fold"/>
</dbReference>
<accession>A0A2N9LMF0</accession>
<keyword evidence="1" id="KW-0812">Transmembrane</keyword>
<evidence type="ECO:0000256" key="1">
    <source>
        <dbReference type="SAM" id="Phobius"/>
    </source>
</evidence>
<reference evidence="4" key="1">
    <citation type="submission" date="2018-02" db="EMBL/GenBank/DDBJ databases">
        <authorList>
            <person name="Hausmann B."/>
        </authorList>
    </citation>
    <scope>NUCLEOTIDE SEQUENCE [LARGE SCALE GENOMIC DNA]</scope>
    <source>
        <strain evidence="4">Peat soil MAG SbA5</strain>
    </source>
</reference>
<protein>
    <submittedName>
        <fullName evidence="3">Alpha/beta hydrolase fold protein</fullName>
    </submittedName>
</protein>
<organism evidence="3 4">
    <name type="scientific">Candidatus Sulfuritelmatomonas gaucii</name>
    <dbReference type="NCBI Taxonomy" id="2043161"/>
    <lineage>
        <taxon>Bacteria</taxon>
        <taxon>Pseudomonadati</taxon>
        <taxon>Acidobacteriota</taxon>
        <taxon>Terriglobia</taxon>
        <taxon>Terriglobales</taxon>
        <taxon>Acidobacteriaceae</taxon>
        <taxon>Candidatus Sulfuritelmatomonas</taxon>
    </lineage>
</organism>
<dbReference type="SUPFAM" id="SSF53474">
    <property type="entry name" value="alpha/beta-Hydrolases"/>
    <property type="match status" value="1"/>
</dbReference>
<sequence length="340" mass="37884">MVIALYFVSFAMVLVATGFVYQWIGSRRDRRRYTEGRWVRIGRHNLYFFERGEGEPVVLFEAGIGATHLNWRYIQDSIAQFNSTVSYDRAGLGWSGPSRTPRTPNNIATELREALQLAGVSPPYVLVGHSFGGLVMRRFALLFPNDVAGIVLIDPMRCEEWPPLDPSKQSQLDLGRKLIRFAMPVTHCGLARLLVSLLFCRAAKLSHQIAGAAGAHSRHVLDRVKTEVQKMPREVWPAVAAHWSRPGFFAGVRCHIQSIPETVREMDAAEPIADTPITVLTPGNAEPLSQEQLERIGDNIRQVIASKSEHWIHLDEPDLVIDSIRDMVAASISSTVAAAD</sequence>
<dbReference type="OrthoDB" id="59888at2"/>
<dbReference type="Proteomes" id="UP000239735">
    <property type="component" value="Unassembled WGS sequence"/>
</dbReference>
<evidence type="ECO:0000259" key="2">
    <source>
        <dbReference type="Pfam" id="PF00561"/>
    </source>
</evidence>
<dbReference type="PANTHER" id="PTHR43798:SF33">
    <property type="entry name" value="HYDROLASE, PUTATIVE (AFU_ORTHOLOGUE AFUA_2G14860)-RELATED"/>
    <property type="match status" value="1"/>
</dbReference>
<dbReference type="PANTHER" id="PTHR43798">
    <property type="entry name" value="MONOACYLGLYCEROL LIPASE"/>
    <property type="match status" value="1"/>
</dbReference>
<evidence type="ECO:0000313" key="3">
    <source>
        <dbReference type="EMBL" id="SPE24417.1"/>
    </source>
</evidence>
<keyword evidence="1" id="KW-1133">Transmembrane helix</keyword>
<dbReference type="Gene3D" id="3.40.50.1820">
    <property type="entry name" value="alpha/beta hydrolase"/>
    <property type="match status" value="1"/>
</dbReference>
<proteinExistence type="predicted"/>